<gene>
    <name evidence="2" type="ORF">C1880_08200</name>
</gene>
<sequence length="188" mass="20623">MAAANGGYVTALEAKARGIQNRKLADAVDRGELVKMARGLYCTPETWEDEYVRAQHRFARGIFSHDTALYLLGLSDSAPESLTMTFPRGYNPSSAKKSGIITKSSPAELHELGCIELDTPYGNIVSAYNAERTLCDMLRGTSSPDLQLLSPAFRSYLSSQEKNLPKLQSYAKALGVAPKVRKYTEVLL</sequence>
<keyword evidence="3" id="KW-1185">Reference proteome</keyword>
<dbReference type="OrthoDB" id="9801429at2"/>
<dbReference type="Proteomes" id="UP000253792">
    <property type="component" value="Unassembled WGS sequence"/>
</dbReference>
<feature type="domain" description="AbiEi antitoxin N-terminal" evidence="1">
    <location>
        <begin position="2"/>
        <end position="43"/>
    </location>
</feature>
<dbReference type="Pfam" id="PF13338">
    <property type="entry name" value="AbiEi_4"/>
    <property type="match status" value="1"/>
</dbReference>
<accession>A0A369LA07</accession>
<evidence type="ECO:0000313" key="2">
    <source>
        <dbReference type="EMBL" id="RDB54818.1"/>
    </source>
</evidence>
<reference evidence="2 3" key="1">
    <citation type="journal article" date="2018" name="Elife">
        <title>Discovery and characterization of a prevalent human gut bacterial enzyme sufficient for the inactivation of a family of plant toxins.</title>
        <authorList>
            <person name="Koppel N."/>
            <person name="Bisanz J.E."/>
            <person name="Pandelia M.E."/>
            <person name="Turnbaugh P.J."/>
            <person name="Balskus E.P."/>
        </authorList>
    </citation>
    <scope>NUCLEOTIDE SEQUENCE [LARGE SCALE GENOMIC DNA]</scope>
    <source>
        <strain evidence="3">anaerobia AP69FAA</strain>
    </source>
</reference>
<organism evidence="2 3">
    <name type="scientific">Senegalimassilia anaerobia</name>
    <dbReference type="NCBI Taxonomy" id="1473216"/>
    <lineage>
        <taxon>Bacteria</taxon>
        <taxon>Bacillati</taxon>
        <taxon>Actinomycetota</taxon>
        <taxon>Coriobacteriia</taxon>
        <taxon>Coriobacteriales</taxon>
        <taxon>Coriobacteriaceae</taxon>
        <taxon>Senegalimassilia</taxon>
    </lineage>
</organism>
<protein>
    <recommendedName>
        <fullName evidence="1">AbiEi antitoxin N-terminal domain-containing protein</fullName>
    </recommendedName>
</protein>
<name>A0A369LA07_9ACTN</name>
<evidence type="ECO:0000313" key="3">
    <source>
        <dbReference type="Proteomes" id="UP000253792"/>
    </source>
</evidence>
<dbReference type="EMBL" id="PPTP01000007">
    <property type="protein sequence ID" value="RDB54818.1"/>
    <property type="molecule type" value="Genomic_DNA"/>
</dbReference>
<evidence type="ECO:0000259" key="1">
    <source>
        <dbReference type="Pfam" id="PF13338"/>
    </source>
</evidence>
<comment type="caution">
    <text evidence="2">The sequence shown here is derived from an EMBL/GenBank/DDBJ whole genome shotgun (WGS) entry which is preliminary data.</text>
</comment>
<dbReference type="AlphaFoldDB" id="A0A369LA07"/>
<dbReference type="RefSeq" id="WP_114621060.1">
    <property type="nucleotide sequence ID" value="NZ_PPTP01000007.1"/>
</dbReference>
<proteinExistence type="predicted"/>
<dbReference type="InterPro" id="IPR025159">
    <property type="entry name" value="AbiEi_N"/>
</dbReference>